<dbReference type="EMBL" id="LR798256">
    <property type="protein sequence ID" value="CAB5217638.1"/>
    <property type="molecule type" value="Genomic_DNA"/>
</dbReference>
<gene>
    <name evidence="1" type="ORF">UFOVP207_2</name>
</gene>
<name>A0A6J7WLF6_9CAUD</name>
<accession>A0A6J7WLF6</accession>
<organism evidence="1">
    <name type="scientific">uncultured Caudovirales phage</name>
    <dbReference type="NCBI Taxonomy" id="2100421"/>
    <lineage>
        <taxon>Viruses</taxon>
        <taxon>Duplodnaviria</taxon>
        <taxon>Heunggongvirae</taxon>
        <taxon>Uroviricota</taxon>
        <taxon>Caudoviricetes</taxon>
        <taxon>Peduoviridae</taxon>
        <taxon>Maltschvirus</taxon>
        <taxon>Maltschvirus maltsch</taxon>
    </lineage>
</organism>
<protein>
    <submittedName>
        <fullName evidence="1">Uncharacterized protein</fullName>
    </submittedName>
</protein>
<proteinExistence type="predicted"/>
<reference evidence="1" key="1">
    <citation type="submission" date="2020-05" db="EMBL/GenBank/DDBJ databases">
        <authorList>
            <person name="Chiriac C."/>
            <person name="Salcher M."/>
            <person name="Ghai R."/>
            <person name="Kavagutti S V."/>
        </authorList>
    </citation>
    <scope>NUCLEOTIDE SEQUENCE</scope>
</reference>
<sequence length="139" mass="14817">MPTIENTSNEVLRARRTQTTVTASTTFYEGDAGQDFNIATDALVMTLPLIDADNIGMEFVFRNTGADGNNIITLSPASADSVNGRIATAAADSTASGVVNKDWKNTKATAKLGDFVRLRAVALTKWFIEDGQGVWASEA</sequence>
<evidence type="ECO:0000313" key="1">
    <source>
        <dbReference type="EMBL" id="CAB5217638.1"/>
    </source>
</evidence>